<accession>A0A1H5TMF8</accession>
<dbReference type="AlphaFoldDB" id="A0A1H5TMF8"/>
<dbReference type="Proteomes" id="UP000236726">
    <property type="component" value="Unassembled WGS sequence"/>
</dbReference>
<keyword evidence="1" id="KW-0732">Signal</keyword>
<dbReference type="EMBL" id="FNUL01000005">
    <property type="protein sequence ID" value="SEF63956.1"/>
    <property type="molecule type" value="Genomic_DNA"/>
</dbReference>
<name>A0A1H5TMF8_9FIRM</name>
<evidence type="ECO:0000313" key="2">
    <source>
        <dbReference type="EMBL" id="SEF63956.1"/>
    </source>
</evidence>
<dbReference type="RefSeq" id="WP_103952502.1">
    <property type="nucleotide sequence ID" value="NZ_FNUL01000005.1"/>
</dbReference>
<protein>
    <recommendedName>
        <fullName evidence="4">Lipoprotein</fullName>
    </recommendedName>
</protein>
<evidence type="ECO:0008006" key="4">
    <source>
        <dbReference type="Google" id="ProtNLM"/>
    </source>
</evidence>
<gene>
    <name evidence="2" type="ORF">SAMN05216537_10524</name>
</gene>
<evidence type="ECO:0000313" key="3">
    <source>
        <dbReference type="Proteomes" id="UP000236726"/>
    </source>
</evidence>
<organism evidence="2 3">
    <name type="scientific">Lachnospira multipara</name>
    <dbReference type="NCBI Taxonomy" id="28051"/>
    <lineage>
        <taxon>Bacteria</taxon>
        <taxon>Bacillati</taxon>
        <taxon>Bacillota</taxon>
        <taxon>Clostridia</taxon>
        <taxon>Lachnospirales</taxon>
        <taxon>Lachnospiraceae</taxon>
        <taxon>Lachnospira</taxon>
    </lineage>
</organism>
<keyword evidence="3" id="KW-1185">Reference proteome</keyword>
<sequence>MKYKVVVMLLISLVFISSCSYKKNSNSVSTEKIQEEYSITEEEETVDDREAIDGWYLDGYFINDKNENVAFYVPYYVKKKGVEYYTINSEENTKQEQELVADNKPSGTGFKKGAGKFYSNIHSQPIIENGKVVDIPKADIVSQIKEGYLFSNIGYSNESTGFDYSTYMTIKRQYSVIKSDVVAFSVALYEETMPIGEGIEISIYGIPYEYAKQQLGENFIYTMEDAENFRENIHNNYTEFDKVCSGRIKDTGVYYIDLLDENTDEMYWNYYVVLDFDDNTIKYYDVSGSYGYNITNQSEYEEWKEQNKDKFLN</sequence>
<reference evidence="2 3" key="1">
    <citation type="submission" date="2016-10" db="EMBL/GenBank/DDBJ databases">
        <authorList>
            <person name="de Groot N.N."/>
        </authorList>
    </citation>
    <scope>NUCLEOTIDE SEQUENCE [LARGE SCALE GENOMIC DNA]</scope>
    <source>
        <strain evidence="2 3">D15d</strain>
    </source>
</reference>
<feature type="chain" id="PRO_5038741645" description="Lipoprotein" evidence="1">
    <location>
        <begin position="23"/>
        <end position="313"/>
    </location>
</feature>
<evidence type="ECO:0000256" key="1">
    <source>
        <dbReference type="SAM" id="SignalP"/>
    </source>
</evidence>
<proteinExistence type="predicted"/>
<feature type="signal peptide" evidence="1">
    <location>
        <begin position="1"/>
        <end position="22"/>
    </location>
</feature>
<dbReference type="PROSITE" id="PS51257">
    <property type="entry name" value="PROKAR_LIPOPROTEIN"/>
    <property type="match status" value="1"/>
</dbReference>